<dbReference type="KEGG" id="apuu:APUU_11744S"/>
<name>A0A7R7XCJ4_9EURO</name>
<feature type="compositionally biased region" description="Basic residues" evidence="1">
    <location>
        <begin position="666"/>
        <end position="689"/>
    </location>
</feature>
<organism evidence="2 3">
    <name type="scientific">Aspergillus puulaauensis</name>
    <dbReference type="NCBI Taxonomy" id="1220207"/>
    <lineage>
        <taxon>Eukaryota</taxon>
        <taxon>Fungi</taxon>
        <taxon>Dikarya</taxon>
        <taxon>Ascomycota</taxon>
        <taxon>Pezizomycotina</taxon>
        <taxon>Eurotiomycetes</taxon>
        <taxon>Eurotiomycetidae</taxon>
        <taxon>Eurotiales</taxon>
        <taxon>Aspergillaceae</taxon>
        <taxon>Aspergillus</taxon>
    </lineage>
</organism>
<evidence type="ECO:0000313" key="3">
    <source>
        <dbReference type="Proteomes" id="UP000654913"/>
    </source>
</evidence>
<feature type="compositionally biased region" description="Low complexity" evidence="1">
    <location>
        <begin position="715"/>
        <end position="727"/>
    </location>
</feature>
<feature type="compositionally biased region" description="Polar residues" evidence="1">
    <location>
        <begin position="1065"/>
        <end position="1089"/>
    </location>
</feature>
<feature type="region of interest" description="Disordered" evidence="1">
    <location>
        <begin position="993"/>
        <end position="1198"/>
    </location>
</feature>
<feature type="compositionally biased region" description="Polar residues" evidence="1">
    <location>
        <begin position="844"/>
        <end position="853"/>
    </location>
</feature>
<dbReference type="AlphaFoldDB" id="A0A7R7XCJ4"/>
<feature type="compositionally biased region" description="Basic and acidic residues" evidence="1">
    <location>
        <begin position="804"/>
        <end position="819"/>
    </location>
</feature>
<sequence>MPTLRSEAAHGASLSDCIETLSSLLEHALREGKADGDSLPGPHYSCLLPEPPLFAFSAPLLKVLLDDDSFISPSTGHLFSFINQHKDRIDLALESISLKCLSIYLLRSSADDGYELGLRLLMDEPVYITDSDSLRFPLKSHELGDLLQLAELSLVQKTYKIFTNETADIRIRRMAGKVLAEIVYDCPDRYRLWLENLNRNDLRPVVLALDDSDYILAFFANIIIGVLYDFGANDRLDWEPNGPLSKMINHIQAEKNALKQFHSYVCEERENRVNVWGRTRLDSTLPICYFIGQDEERTKGPSQHPALLLFDADGINLIQLRKDVSGLKIDYVMIRLSRPTRTRCIFPNEHGGQKWHLSLHIHAADNIAVNDRKKDQQIINLSITSRDDLAKIRKRFEAIDIRCQTNIRTSQSNRRSSSIVIPLDTDDEVGSKSSQPFEAPSRIVMDSTPHHVRWRDEPANLIDRPDYVCDNAPVDVSQSSLTELTHTPTFRGTSSPRVRESSHSQQNSPKFLAKGRRMEEGQHIPDVATNFMSSEELAGFCAENRQTREKSTPQNGGNFSESGPARNTRSRSSQSEKSLRTNTVLKPIPPSTQESLIFPRRRSRGKLYTMLTKAMVDWDEDLRESDRSVEPEPLKDSELTSVSSALSSGTGCTFNKSLKPRSAPSVRRKPANKTKRRAKTGSKRKKRVVNRQIKLSSSSPKNAQDDTRQSDSRAVVLNVNNLGNSNGPCKERGAANDFSPAPRSADVTSYNSPSQESDTHCGQSTMETSFEDYQQSGWDNQGRGQTVAEKLIAALRGGSTPEKQFGDTENRPEAIHEPGKSQNEIVHGTLDTKHKEHREDMQDLSGSQASNMRRNGAAGDEINSIEICSVDSPDGNRNSPLQDDEGGKGWVLRERKSIFETESEQYIERARWISSLAASSSEEPRSRESSFEFYFTGPPPKAYCALPDHLEKAASPNLFKQISCVTEETSRTVATKASNGAAFSDTDALKDLTQNGPDHVAKRLDSSSKPIVAKNGSPRLMQRGKNEHATPKQRNPPLVQQQPSAKRTKITHQGDDRNVTFYEMGQNQSKNYDSLTRDNSPISAYTDTDNGSKKDTPGTFEQTIEGSSKSHNTVSTTTTGMEVQPFLGQPRATTGGRTSSLKDLKSASLGLSKNGGQHGSSENRESSLKPLSTAAGKLSSERNISERKVARQQSEDTAGEIDWQTSLHELHRETELTLINNNAVRSGKGELFPGLANIVFSTYPVRLKVRGPPLIKC</sequence>
<feature type="compositionally biased region" description="Polar residues" evidence="1">
    <location>
        <begin position="693"/>
        <end position="702"/>
    </location>
</feature>
<protein>
    <submittedName>
        <fullName evidence="2">Uncharacterized protein</fullName>
    </submittedName>
</protein>
<dbReference type="GeneID" id="64968921"/>
<feature type="compositionally biased region" description="Basic and acidic residues" evidence="1">
    <location>
        <begin position="1179"/>
        <end position="1189"/>
    </location>
</feature>
<feature type="compositionally biased region" description="Basic and acidic residues" evidence="1">
    <location>
        <begin position="624"/>
        <end position="638"/>
    </location>
</feature>
<feature type="compositionally biased region" description="Polar residues" evidence="1">
    <location>
        <begin position="1099"/>
        <end position="1121"/>
    </location>
</feature>
<reference evidence="2" key="1">
    <citation type="submission" date="2021-01" db="EMBL/GenBank/DDBJ databases">
        <authorList>
            <consortium name="Aspergillus puulaauensis MK2 genome sequencing consortium"/>
            <person name="Kazuki M."/>
            <person name="Futagami T."/>
        </authorList>
    </citation>
    <scope>NUCLEOTIDE SEQUENCE</scope>
    <source>
        <strain evidence="2">MK2</strain>
    </source>
</reference>
<dbReference type="OrthoDB" id="5374844at2759"/>
<feature type="compositionally biased region" description="Low complexity" evidence="1">
    <location>
        <begin position="639"/>
        <end position="651"/>
    </location>
</feature>
<feature type="compositionally biased region" description="Basic and acidic residues" evidence="1">
    <location>
        <begin position="830"/>
        <end position="841"/>
    </location>
</feature>
<keyword evidence="3" id="KW-1185">Reference proteome</keyword>
<evidence type="ECO:0000313" key="2">
    <source>
        <dbReference type="EMBL" id="BCS18916.1"/>
    </source>
</evidence>
<feature type="compositionally biased region" description="Polar residues" evidence="1">
    <location>
        <begin position="552"/>
        <end position="584"/>
    </location>
</feature>
<reference evidence="2" key="2">
    <citation type="submission" date="2021-02" db="EMBL/GenBank/DDBJ databases">
        <title>Aspergillus puulaauensis MK2 genome sequence.</title>
        <authorList>
            <person name="Futagami T."/>
            <person name="Mori K."/>
            <person name="Kadooka C."/>
            <person name="Tanaka T."/>
        </authorList>
    </citation>
    <scope>NUCLEOTIDE SEQUENCE</scope>
    <source>
        <strain evidence="2">MK2</strain>
    </source>
</reference>
<proteinExistence type="predicted"/>
<gene>
    <name evidence="2" type="ORF">APUU_11744S</name>
</gene>
<feature type="compositionally biased region" description="Polar residues" evidence="1">
    <location>
        <begin position="479"/>
        <end position="496"/>
    </location>
</feature>
<feature type="region of interest" description="Disordered" evidence="1">
    <location>
        <begin position="479"/>
        <end position="516"/>
    </location>
</feature>
<evidence type="ECO:0000256" key="1">
    <source>
        <dbReference type="SAM" id="MobiDB-lite"/>
    </source>
</evidence>
<dbReference type="RefSeq" id="XP_041551110.1">
    <property type="nucleotide sequence ID" value="XM_041697868.1"/>
</dbReference>
<accession>A0A7R7XCJ4</accession>
<feature type="compositionally biased region" description="Polar residues" evidence="1">
    <location>
        <begin position="746"/>
        <end position="767"/>
    </location>
</feature>
<feature type="region of interest" description="Disordered" evidence="1">
    <location>
        <begin position="798"/>
        <end position="861"/>
    </location>
</feature>
<dbReference type="EMBL" id="AP024443">
    <property type="protein sequence ID" value="BCS18916.1"/>
    <property type="molecule type" value="Genomic_DNA"/>
</dbReference>
<dbReference type="Proteomes" id="UP000654913">
    <property type="component" value="Chromosome 1"/>
</dbReference>
<feature type="region of interest" description="Disordered" evidence="1">
    <location>
        <begin position="622"/>
        <end position="767"/>
    </location>
</feature>
<feature type="region of interest" description="Disordered" evidence="1">
    <location>
        <begin position="545"/>
        <end position="599"/>
    </location>
</feature>